<sequence>MNGRHMYPEQTPRTRNFLAFFHRLLRPAAAALALAAFPGLAGTPAAPAGDENIGTLAANLRTRVPARMEADGVAGAVIVVLRDGVPAWSTAFGIADPATGQMMVADMLFRVESLSKPVTAWGAMRLAETGRLDLDAPISGCLSRWVPPSGTKPFTVRQLLSHTAGIGLGDYAARYDPAGPRPDLARFLDADFAQPGDPGSGFAYSDTGFALLELVMEDCTGEDFSLMMKREVLQPLGMEQASFEWTGAGMPVGHDLHGRTVAPYVYPARASGGLLATATDIARFAAAGMAEAAQPVLSAQGVEELHAPAVEVGGLFGFAAEAYGLGHFVETLSDGRRAVWHGGQGHGWMTHLHMVPETGDGIVILANSQRAWPLFADVLRTWSQSLGVAPVGMTRVLLAETAARFAIAALVLGGIAAAWAAWRRPAGRMSRIAAGVFALPLVCLPAWAATRDYLFLFSILPGLWPWLAAASCVAGAGLAAIAAAPEPRKAKRRG</sequence>
<name>A0A6N1VE76_9HYPH</name>
<accession>A0A6N1VE76</accession>
<dbReference type="SUPFAM" id="SSF56601">
    <property type="entry name" value="beta-lactamase/transpeptidase-like"/>
    <property type="match status" value="1"/>
</dbReference>
<dbReference type="RefSeq" id="WP_175275419.1">
    <property type="nucleotide sequence ID" value="NZ_CP054836.1"/>
</dbReference>
<evidence type="ECO:0000256" key="1">
    <source>
        <dbReference type="SAM" id="Phobius"/>
    </source>
</evidence>
<keyword evidence="1" id="KW-0812">Transmembrane</keyword>
<keyword evidence="2" id="KW-0732">Signal</keyword>
<dbReference type="KEGG" id="orm:HTY61_03060"/>
<organism evidence="4 5">
    <name type="scientific">Oricola thermophila</name>
    <dbReference type="NCBI Taxonomy" id="2742145"/>
    <lineage>
        <taxon>Bacteria</taxon>
        <taxon>Pseudomonadati</taxon>
        <taxon>Pseudomonadota</taxon>
        <taxon>Alphaproteobacteria</taxon>
        <taxon>Hyphomicrobiales</taxon>
        <taxon>Ahrensiaceae</taxon>
        <taxon>Oricola</taxon>
    </lineage>
</organism>
<dbReference type="Gene3D" id="3.40.710.10">
    <property type="entry name" value="DD-peptidase/beta-lactamase superfamily"/>
    <property type="match status" value="1"/>
</dbReference>
<evidence type="ECO:0000256" key="2">
    <source>
        <dbReference type="SAM" id="SignalP"/>
    </source>
</evidence>
<evidence type="ECO:0000313" key="5">
    <source>
        <dbReference type="Proteomes" id="UP000509367"/>
    </source>
</evidence>
<evidence type="ECO:0000313" key="4">
    <source>
        <dbReference type="EMBL" id="QKV17522.1"/>
    </source>
</evidence>
<feature type="transmembrane region" description="Helical" evidence="1">
    <location>
        <begin position="429"/>
        <end position="448"/>
    </location>
</feature>
<feature type="transmembrane region" description="Helical" evidence="1">
    <location>
        <begin position="463"/>
        <end position="484"/>
    </location>
</feature>
<dbReference type="PANTHER" id="PTHR46825:SF12">
    <property type="entry name" value="PENICILLIN-BINDING PROTEIN 4"/>
    <property type="match status" value="1"/>
</dbReference>
<feature type="chain" id="PRO_5027041185" evidence="2">
    <location>
        <begin position="42"/>
        <end position="494"/>
    </location>
</feature>
<dbReference type="InterPro" id="IPR050491">
    <property type="entry name" value="AmpC-like"/>
</dbReference>
<dbReference type="InterPro" id="IPR001466">
    <property type="entry name" value="Beta-lactam-related"/>
</dbReference>
<keyword evidence="5" id="KW-1185">Reference proteome</keyword>
<keyword evidence="1" id="KW-0472">Membrane</keyword>
<dbReference type="PANTHER" id="PTHR46825">
    <property type="entry name" value="D-ALANYL-D-ALANINE-CARBOXYPEPTIDASE/ENDOPEPTIDASE AMPH"/>
    <property type="match status" value="1"/>
</dbReference>
<dbReference type="Proteomes" id="UP000509367">
    <property type="component" value="Chromosome"/>
</dbReference>
<feature type="domain" description="Beta-lactamase-related" evidence="3">
    <location>
        <begin position="62"/>
        <end position="370"/>
    </location>
</feature>
<feature type="signal peptide" evidence="2">
    <location>
        <begin position="1"/>
        <end position="41"/>
    </location>
</feature>
<protein>
    <submittedName>
        <fullName evidence="4">Beta-lactamase family protein</fullName>
    </submittedName>
</protein>
<proteinExistence type="predicted"/>
<gene>
    <name evidence="4" type="ORF">HTY61_03060</name>
</gene>
<evidence type="ECO:0000259" key="3">
    <source>
        <dbReference type="Pfam" id="PF00144"/>
    </source>
</evidence>
<feature type="transmembrane region" description="Helical" evidence="1">
    <location>
        <begin position="402"/>
        <end position="422"/>
    </location>
</feature>
<dbReference type="AlphaFoldDB" id="A0A6N1VE76"/>
<keyword evidence="1" id="KW-1133">Transmembrane helix</keyword>
<dbReference type="InterPro" id="IPR012338">
    <property type="entry name" value="Beta-lactam/transpept-like"/>
</dbReference>
<dbReference type="EMBL" id="CP054836">
    <property type="protein sequence ID" value="QKV17522.1"/>
    <property type="molecule type" value="Genomic_DNA"/>
</dbReference>
<dbReference type="Pfam" id="PF00144">
    <property type="entry name" value="Beta-lactamase"/>
    <property type="match status" value="1"/>
</dbReference>
<reference evidence="4 5" key="1">
    <citation type="submission" date="2020-06" db="EMBL/GenBank/DDBJ databases">
        <title>Oricola thermophila sp. nov. isolated from a tidal sediments.</title>
        <authorList>
            <person name="Kwon K.K."/>
            <person name="Yang S.-H."/>
            <person name="Park M.-J."/>
        </authorList>
    </citation>
    <scope>NUCLEOTIDE SEQUENCE [LARGE SCALE GENOMIC DNA]</scope>
    <source>
        <strain evidence="4 5">MEBiC13590</strain>
    </source>
</reference>